<reference evidence="1" key="1">
    <citation type="submission" date="2014-11" db="EMBL/GenBank/DDBJ databases">
        <authorList>
            <person name="Amaro Gonzalez C."/>
        </authorList>
    </citation>
    <scope>NUCLEOTIDE SEQUENCE</scope>
</reference>
<sequence length="48" mass="5508">MSSLWSVPIGTFVEMYFLPGRMPLKSVNYSSRQGSSTTSFWWPGTFKK</sequence>
<protein>
    <submittedName>
        <fullName evidence="1">Uncharacterized protein</fullName>
    </submittedName>
</protein>
<dbReference type="AlphaFoldDB" id="A0A0E9RE50"/>
<accession>A0A0E9RE50</accession>
<dbReference type="EMBL" id="GBXM01081485">
    <property type="protein sequence ID" value="JAH27092.1"/>
    <property type="molecule type" value="Transcribed_RNA"/>
</dbReference>
<organism evidence="1">
    <name type="scientific">Anguilla anguilla</name>
    <name type="common">European freshwater eel</name>
    <name type="synonym">Muraena anguilla</name>
    <dbReference type="NCBI Taxonomy" id="7936"/>
    <lineage>
        <taxon>Eukaryota</taxon>
        <taxon>Metazoa</taxon>
        <taxon>Chordata</taxon>
        <taxon>Craniata</taxon>
        <taxon>Vertebrata</taxon>
        <taxon>Euteleostomi</taxon>
        <taxon>Actinopterygii</taxon>
        <taxon>Neopterygii</taxon>
        <taxon>Teleostei</taxon>
        <taxon>Anguilliformes</taxon>
        <taxon>Anguillidae</taxon>
        <taxon>Anguilla</taxon>
    </lineage>
</organism>
<reference evidence="1" key="2">
    <citation type="journal article" date="2015" name="Fish Shellfish Immunol.">
        <title>Early steps in the European eel (Anguilla anguilla)-Vibrio vulnificus interaction in the gills: Role of the RtxA13 toxin.</title>
        <authorList>
            <person name="Callol A."/>
            <person name="Pajuelo D."/>
            <person name="Ebbesson L."/>
            <person name="Teles M."/>
            <person name="MacKenzie S."/>
            <person name="Amaro C."/>
        </authorList>
    </citation>
    <scope>NUCLEOTIDE SEQUENCE</scope>
</reference>
<evidence type="ECO:0000313" key="1">
    <source>
        <dbReference type="EMBL" id="JAH27092.1"/>
    </source>
</evidence>
<name>A0A0E9RE50_ANGAN</name>
<proteinExistence type="predicted"/>